<dbReference type="AlphaFoldDB" id="A0A811VIK1"/>
<evidence type="ECO:0000256" key="7">
    <source>
        <dbReference type="ARBA" id="ARBA00023033"/>
    </source>
</evidence>
<dbReference type="GO" id="GO:0005506">
    <property type="term" value="F:iron ion binding"/>
    <property type="evidence" value="ECO:0007669"/>
    <property type="project" value="InterPro"/>
</dbReference>
<dbReference type="GO" id="GO:0020037">
    <property type="term" value="F:heme binding"/>
    <property type="evidence" value="ECO:0007669"/>
    <property type="project" value="InterPro"/>
</dbReference>
<sequence length="350" mass="40342">MKVQNVREALPELDCIAMELIDKVDSVRNPATGMLNTDFFNELRMWSFESICYVALNSRLHLITGEVDADAVRMSNIMVEFLKATYEHDIFKRLMNLHDQLTEITRKFVDAALERIEKENNKEASCVFEKLLRVDKNIAVVMAIDMLFSGLDTTSSTVVTALYYLAKNQDKQDVLREELRTILPHPKSPLNVQNIKNLPYLRACIKESMRITPIVSGTLRQTGRDLVLSGYKVPKGTGVHMRNMELCNTEAFFPRCNEYLPERWLKLPKNLPSAVEETKSQNPFVYLPFGFGPRTCIGKRLADLEMEVLLARLLRKYKISWTDEQRGLQYKSLLMLAPCGEMKFKFEEVE</sequence>
<dbReference type="InterPro" id="IPR001128">
    <property type="entry name" value="Cyt_P450"/>
</dbReference>
<dbReference type="PRINTS" id="PR00463">
    <property type="entry name" value="EP450I"/>
</dbReference>
<name>A0A811VIK1_CERCA</name>
<dbReference type="InterPro" id="IPR002401">
    <property type="entry name" value="Cyt_P450_E_grp-I"/>
</dbReference>
<evidence type="ECO:0000256" key="6">
    <source>
        <dbReference type="ARBA" id="ARBA00023004"/>
    </source>
</evidence>
<dbReference type="InterPro" id="IPR036396">
    <property type="entry name" value="Cyt_P450_sf"/>
</dbReference>
<keyword evidence="4 8" id="KW-0479">Metal-binding</keyword>
<dbReference type="PANTHER" id="PTHR24279:SF120">
    <property type="entry name" value="CYTOCHROME P450"/>
    <property type="match status" value="1"/>
</dbReference>
<dbReference type="GO" id="GO:0004497">
    <property type="term" value="F:monooxygenase activity"/>
    <property type="evidence" value="ECO:0007669"/>
    <property type="project" value="UniProtKB-KW"/>
</dbReference>
<keyword evidence="11" id="KW-1185">Reference proteome</keyword>
<organism evidence="10 11">
    <name type="scientific">Ceratitis capitata</name>
    <name type="common">Mediterranean fruit fly</name>
    <name type="synonym">Tephritis capitata</name>
    <dbReference type="NCBI Taxonomy" id="7213"/>
    <lineage>
        <taxon>Eukaryota</taxon>
        <taxon>Metazoa</taxon>
        <taxon>Ecdysozoa</taxon>
        <taxon>Arthropoda</taxon>
        <taxon>Hexapoda</taxon>
        <taxon>Insecta</taxon>
        <taxon>Pterygota</taxon>
        <taxon>Neoptera</taxon>
        <taxon>Endopterygota</taxon>
        <taxon>Diptera</taxon>
        <taxon>Brachycera</taxon>
        <taxon>Muscomorpha</taxon>
        <taxon>Tephritoidea</taxon>
        <taxon>Tephritidae</taxon>
        <taxon>Ceratitis</taxon>
        <taxon>Ceratitis</taxon>
    </lineage>
</organism>
<evidence type="ECO:0000313" key="10">
    <source>
        <dbReference type="EMBL" id="CAD7015077.1"/>
    </source>
</evidence>
<dbReference type="PROSITE" id="PS00086">
    <property type="entry name" value="CYTOCHROME_P450"/>
    <property type="match status" value="1"/>
</dbReference>
<dbReference type="PANTHER" id="PTHR24279">
    <property type="entry name" value="CYTOCHROME P450"/>
    <property type="match status" value="1"/>
</dbReference>
<protein>
    <submittedName>
        <fullName evidence="10">(Mediterranean fruit fly) hypothetical protein</fullName>
    </submittedName>
</protein>
<dbReference type="InterPro" id="IPR050479">
    <property type="entry name" value="CYP11_CYP27_families"/>
</dbReference>
<reference evidence="10" key="1">
    <citation type="submission" date="2020-11" db="EMBL/GenBank/DDBJ databases">
        <authorList>
            <person name="Whitehead M."/>
        </authorList>
    </citation>
    <scope>NUCLEOTIDE SEQUENCE</scope>
    <source>
        <strain evidence="10">EGII</strain>
    </source>
</reference>
<dbReference type="InterPro" id="IPR017972">
    <property type="entry name" value="Cyt_P450_CS"/>
</dbReference>
<dbReference type="Pfam" id="PF00067">
    <property type="entry name" value="p450"/>
    <property type="match status" value="1"/>
</dbReference>
<dbReference type="CDD" id="cd11054">
    <property type="entry name" value="CYP24A1-like"/>
    <property type="match status" value="1"/>
</dbReference>
<comment type="caution">
    <text evidence="10">The sequence shown here is derived from an EMBL/GenBank/DDBJ whole genome shotgun (WGS) entry which is preliminary data.</text>
</comment>
<feature type="binding site" description="axial binding residue" evidence="8">
    <location>
        <position position="296"/>
    </location>
    <ligand>
        <name>heme</name>
        <dbReference type="ChEBI" id="CHEBI:30413"/>
    </ligand>
    <ligandPart>
        <name>Fe</name>
        <dbReference type="ChEBI" id="CHEBI:18248"/>
    </ligandPart>
</feature>
<dbReference type="EMBL" id="CAJHJT010000056">
    <property type="protein sequence ID" value="CAD7015077.1"/>
    <property type="molecule type" value="Genomic_DNA"/>
</dbReference>
<evidence type="ECO:0000256" key="2">
    <source>
        <dbReference type="ARBA" id="ARBA00010617"/>
    </source>
</evidence>
<keyword evidence="6 8" id="KW-0408">Iron</keyword>
<evidence type="ECO:0000256" key="3">
    <source>
        <dbReference type="ARBA" id="ARBA00022617"/>
    </source>
</evidence>
<gene>
    <name evidence="10" type="ORF">CCAP1982_LOCUS23033</name>
</gene>
<dbReference type="Proteomes" id="UP000606786">
    <property type="component" value="Unassembled WGS sequence"/>
</dbReference>
<dbReference type="SUPFAM" id="SSF48264">
    <property type="entry name" value="Cytochrome P450"/>
    <property type="match status" value="1"/>
</dbReference>
<evidence type="ECO:0000256" key="1">
    <source>
        <dbReference type="ARBA" id="ARBA00001971"/>
    </source>
</evidence>
<comment type="cofactor">
    <cofactor evidence="1 8">
        <name>heme</name>
        <dbReference type="ChEBI" id="CHEBI:30413"/>
    </cofactor>
</comment>
<keyword evidence="3 8" id="KW-0349">Heme</keyword>
<dbReference type="OrthoDB" id="3945418at2759"/>
<dbReference type="Gene3D" id="1.10.630.10">
    <property type="entry name" value="Cytochrome P450"/>
    <property type="match status" value="1"/>
</dbReference>
<evidence type="ECO:0000256" key="9">
    <source>
        <dbReference type="RuleBase" id="RU000461"/>
    </source>
</evidence>
<keyword evidence="7 9" id="KW-0503">Monooxygenase</keyword>
<evidence type="ECO:0000256" key="4">
    <source>
        <dbReference type="ARBA" id="ARBA00022723"/>
    </source>
</evidence>
<proteinExistence type="inferred from homology"/>
<dbReference type="PRINTS" id="PR00385">
    <property type="entry name" value="P450"/>
</dbReference>
<comment type="similarity">
    <text evidence="2 9">Belongs to the cytochrome P450 family.</text>
</comment>
<evidence type="ECO:0000256" key="5">
    <source>
        <dbReference type="ARBA" id="ARBA00023002"/>
    </source>
</evidence>
<evidence type="ECO:0000313" key="11">
    <source>
        <dbReference type="Proteomes" id="UP000606786"/>
    </source>
</evidence>
<dbReference type="GO" id="GO:0016705">
    <property type="term" value="F:oxidoreductase activity, acting on paired donors, with incorporation or reduction of molecular oxygen"/>
    <property type="evidence" value="ECO:0007669"/>
    <property type="project" value="InterPro"/>
</dbReference>
<accession>A0A811VIK1</accession>
<keyword evidence="5 9" id="KW-0560">Oxidoreductase</keyword>
<evidence type="ECO:0000256" key="8">
    <source>
        <dbReference type="PIRSR" id="PIRSR602401-1"/>
    </source>
</evidence>